<organism evidence="11 12">
    <name type="scientific">Letharia lupina</name>
    <dbReference type="NCBI Taxonomy" id="560253"/>
    <lineage>
        <taxon>Eukaryota</taxon>
        <taxon>Fungi</taxon>
        <taxon>Dikarya</taxon>
        <taxon>Ascomycota</taxon>
        <taxon>Pezizomycotina</taxon>
        <taxon>Lecanoromycetes</taxon>
        <taxon>OSLEUM clade</taxon>
        <taxon>Lecanoromycetidae</taxon>
        <taxon>Lecanorales</taxon>
        <taxon>Lecanorineae</taxon>
        <taxon>Parmeliaceae</taxon>
        <taxon>Letharia</taxon>
    </lineage>
</organism>
<keyword evidence="5" id="KW-0547">Nucleotide-binding</keyword>
<keyword evidence="9" id="KW-0206">Cytoskeleton</keyword>
<evidence type="ECO:0000256" key="6">
    <source>
        <dbReference type="ARBA" id="ARBA00022840"/>
    </source>
</evidence>
<comment type="subcellular location">
    <subcellularLocation>
        <location evidence="1">Cytoplasm</location>
        <location evidence="1">Cytoskeleton</location>
    </subcellularLocation>
</comment>
<evidence type="ECO:0008006" key="13">
    <source>
        <dbReference type="Google" id="ProtNLM"/>
    </source>
</evidence>
<feature type="region of interest" description="Disordered" evidence="10">
    <location>
        <begin position="463"/>
        <end position="544"/>
    </location>
</feature>
<dbReference type="GO" id="GO:0005868">
    <property type="term" value="C:cytoplasmic dynein complex"/>
    <property type="evidence" value="ECO:0007669"/>
    <property type="project" value="InterPro"/>
</dbReference>
<feature type="region of interest" description="Disordered" evidence="10">
    <location>
        <begin position="344"/>
        <end position="395"/>
    </location>
</feature>
<keyword evidence="8" id="KW-0505">Motor protein</keyword>
<evidence type="ECO:0000313" key="11">
    <source>
        <dbReference type="EMBL" id="KAF6225569.1"/>
    </source>
</evidence>
<name>A0A8H6CL78_9LECA</name>
<dbReference type="GO" id="GO:0035974">
    <property type="term" value="C:meiotic spindle pole body"/>
    <property type="evidence" value="ECO:0007669"/>
    <property type="project" value="TreeGrafter"/>
</dbReference>
<accession>A0A8H6CL78</accession>
<evidence type="ECO:0000256" key="4">
    <source>
        <dbReference type="ARBA" id="ARBA00022701"/>
    </source>
</evidence>
<keyword evidence="2" id="KW-0813">Transport</keyword>
<sequence>MSRQSNFRDPVPTSKSRNDRPQSSGESEKGMWSSMLDSVARGKKLPEKDLVVLGGTPDTQKELLEILSSDAPKRPQDRHKRKPVIANEFALGYTYQDVLDADQEDILARLSIYFLPESSPTFAPLLKPLFTPQSIPETLLIILLDWSEPWRWVRQIKNWITMIRDITSSLGDAPTESMERTMKEWQQRKRGISAYDTGSTGNEGSVTLPLSQGEWDEPLGLPLCVVCHGADKVDALEVEHGWKEEEFDFVLQFLRTILMKHGASLIYTSTSSPNSLPTLIHSTLGIHSQLKKQTLKHNVIDRDKILVPPKWDSWGKIRVLREGFDVEGTSSGWSIDIEASVSTAANGDTETNDAEPDSSTSPKGAVLPTYESTIPNPHAYSSSQLSNPGIETSTPTNQAFLTTQLEILEKLKAEEEAAAASSERDPNSSTFSNATNKPHDERVNEHIGPVQVNMGGIQVDADDMLKKLRSRKEGAEGDSRTPEANTEKANKSPDDMKRENEALNSFFAGLMKRGASGTPRGTPAKRDASRDSSGTPSKKAAARD</sequence>
<evidence type="ECO:0000256" key="7">
    <source>
        <dbReference type="ARBA" id="ARBA00023017"/>
    </source>
</evidence>
<dbReference type="PANTHER" id="PTHR12688">
    <property type="entry name" value="DYNEIN LIGHT INTERMEDIATE CHAIN"/>
    <property type="match status" value="1"/>
</dbReference>
<evidence type="ECO:0000256" key="9">
    <source>
        <dbReference type="ARBA" id="ARBA00023212"/>
    </source>
</evidence>
<dbReference type="Pfam" id="PF05783">
    <property type="entry name" value="DLIC"/>
    <property type="match status" value="1"/>
</dbReference>
<dbReference type="GO" id="GO:0007018">
    <property type="term" value="P:microtubule-based movement"/>
    <property type="evidence" value="ECO:0007669"/>
    <property type="project" value="InterPro"/>
</dbReference>
<keyword evidence="7" id="KW-0243">Dynein</keyword>
<protein>
    <recommendedName>
        <fullName evidence="13">Dynein light intermediate chain</fullName>
    </recommendedName>
</protein>
<dbReference type="RefSeq" id="XP_037154278.1">
    <property type="nucleotide sequence ID" value="XM_037300430.1"/>
</dbReference>
<dbReference type="EMBL" id="JACCJB010000007">
    <property type="protein sequence ID" value="KAF6225569.1"/>
    <property type="molecule type" value="Genomic_DNA"/>
</dbReference>
<feature type="compositionally biased region" description="Polar residues" evidence="10">
    <location>
        <begin position="370"/>
        <end position="395"/>
    </location>
</feature>
<feature type="compositionally biased region" description="Polar residues" evidence="10">
    <location>
        <begin position="427"/>
        <end position="436"/>
    </location>
</feature>
<keyword evidence="6" id="KW-0067">ATP-binding</keyword>
<feature type="region of interest" description="Disordered" evidence="10">
    <location>
        <begin position="414"/>
        <end position="443"/>
    </location>
</feature>
<dbReference type="PANTHER" id="PTHR12688:SF0">
    <property type="entry name" value="DYNEIN LIGHT INTERMEDIATE CHAIN"/>
    <property type="match status" value="1"/>
</dbReference>
<dbReference type="GO" id="GO:0045504">
    <property type="term" value="F:dynein heavy chain binding"/>
    <property type="evidence" value="ECO:0007669"/>
    <property type="project" value="TreeGrafter"/>
</dbReference>
<evidence type="ECO:0000256" key="3">
    <source>
        <dbReference type="ARBA" id="ARBA00022490"/>
    </source>
</evidence>
<keyword evidence="4" id="KW-0493">Microtubule</keyword>
<dbReference type="Proteomes" id="UP000593566">
    <property type="component" value="Unassembled WGS sequence"/>
</dbReference>
<evidence type="ECO:0000256" key="1">
    <source>
        <dbReference type="ARBA" id="ARBA00004245"/>
    </source>
</evidence>
<keyword evidence="3" id="KW-0963">Cytoplasm</keyword>
<dbReference type="AlphaFoldDB" id="A0A8H6CL78"/>
<evidence type="ECO:0000256" key="2">
    <source>
        <dbReference type="ARBA" id="ARBA00022448"/>
    </source>
</evidence>
<dbReference type="GO" id="GO:0005524">
    <property type="term" value="F:ATP binding"/>
    <property type="evidence" value="ECO:0007669"/>
    <property type="project" value="UniProtKB-KW"/>
</dbReference>
<evidence type="ECO:0000256" key="5">
    <source>
        <dbReference type="ARBA" id="ARBA00022741"/>
    </source>
</evidence>
<dbReference type="InterPro" id="IPR022780">
    <property type="entry name" value="Dynein_light_int_chain"/>
</dbReference>
<dbReference type="GO" id="GO:0005874">
    <property type="term" value="C:microtubule"/>
    <property type="evidence" value="ECO:0007669"/>
    <property type="project" value="UniProtKB-KW"/>
</dbReference>
<keyword evidence="12" id="KW-1185">Reference proteome</keyword>
<feature type="region of interest" description="Disordered" evidence="10">
    <location>
        <begin position="1"/>
        <end position="38"/>
    </location>
</feature>
<feature type="compositionally biased region" description="Basic and acidic residues" evidence="10">
    <location>
        <begin position="463"/>
        <end position="501"/>
    </location>
</feature>
<gene>
    <name evidence="11" type="ORF">HO133_009569</name>
</gene>
<dbReference type="InterPro" id="IPR008467">
    <property type="entry name" value="Dynein1_light_intermed_chain"/>
</dbReference>
<dbReference type="GO" id="GO:0000226">
    <property type="term" value="P:microtubule cytoskeleton organization"/>
    <property type="evidence" value="ECO:0007669"/>
    <property type="project" value="TreeGrafter"/>
</dbReference>
<evidence type="ECO:0000256" key="8">
    <source>
        <dbReference type="ARBA" id="ARBA00023175"/>
    </source>
</evidence>
<comment type="caution">
    <text evidence="11">The sequence shown here is derived from an EMBL/GenBank/DDBJ whole genome shotgun (WGS) entry which is preliminary data.</text>
</comment>
<evidence type="ECO:0000256" key="10">
    <source>
        <dbReference type="SAM" id="MobiDB-lite"/>
    </source>
</evidence>
<evidence type="ECO:0000313" key="12">
    <source>
        <dbReference type="Proteomes" id="UP000593566"/>
    </source>
</evidence>
<reference evidence="11 12" key="1">
    <citation type="journal article" date="2020" name="Genomics">
        <title>Complete, high-quality genomes from long-read metagenomic sequencing of two wolf lichen thalli reveals enigmatic genome architecture.</title>
        <authorList>
            <person name="McKenzie S.K."/>
            <person name="Walston R.F."/>
            <person name="Allen J.L."/>
        </authorList>
    </citation>
    <scope>NUCLEOTIDE SEQUENCE [LARGE SCALE GENOMIC DNA]</scope>
    <source>
        <strain evidence="11">WasteWater1</strain>
    </source>
</reference>
<dbReference type="GeneID" id="59337964"/>
<proteinExistence type="predicted"/>